<evidence type="ECO:0000313" key="2">
    <source>
        <dbReference type="Proteomes" id="UP000194350"/>
    </source>
</evidence>
<dbReference type="EMBL" id="MUBJ01000005">
    <property type="protein sequence ID" value="OTA17034.1"/>
    <property type="molecule type" value="Genomic_DNA"/>
</dbReference>
<proteinExistence type="predicted"/>
<protein>
    <submittedName>
        <fullName evidence="1">Uncharacterized protein</fullName>
    </submittedName>
</protein>
<name>A0A1Y2SGA6_9GAMM</name>
<organism evidence="1 2">
    <name type="scientific">Xenorhabdus vietnamensis</name>
    <dbReference type="NCBI Taxonomy" id="351656"/>
    <lineage>
        <taxon>Bacteria</taxon>
        <taxon>Pseudomonadati</taxon>
        <taxon>Pseudomonadota</taxon>
        <taxon>Gammaproteobacteria</taxon>
        <taxon>Enterobacterales</taxon>
        <taxon>Morganellaceae</taxon>
        <taxon>Xenorhabdus</taxon>
    </lineage>
</organism>
<reference evidence="1 2" key="1">
    <citation type="submission" date="2016-10" db="EMBL/GenBank/DDBJ databases">
        <title>Systematic genetic and metabolomic analysis of Xenorhabdus and Photorhabdus spp., highlights the requirements for a dual symbiotic and pathogenic life style.</title>
        <authorList>
            <person name="Tobias N.J."/>
            <person name="Wolff H."/>
            <person name="Djahanschiri B."/>
            <person name="Pidot S.J."/>
            <person name="Stinear T.P."/>
            <person name="Ebersberger I."/>
            <person name="Bode H.B."/>
        </authorList>
    </citation>
    <scope>NUCLEOTIDE SEQUENCE [LARGE SCALE GENOMIC DNA]</scope>
    <source>
        <strain evidence="1 2">DSM 22392</strain>
    </source>
</reference>
<sequence>MSIYIFCFILISMDYVLVEMNFLRKLLPINQIDFIFINMIYTLIESILFIDDKEEISQYFLLLFLISVRD</sequence>
<gene>
    <name evidence="1" type="ORF">Xvie_01289</name>
</gene>
<evidence type="ECO:0000313" key="1">
    <source>
        <dbReference type="EMBL" id="OTA17034.1"/>
    </source>
</evidence>
<comment type="caution">
    <text evidence="1">The sequence shown here is derived from an EMBL/GenBank/DDBJ whole genome shotgun (WGS) entry which is preliminary data.</text>
</comment>
<keyword evidence="2" id="KW-1185">Reference proteome</keyword>
<dbReference type="STRING" id="351656.Xvie_01289"/>
<dbReference type="Proteomes" id="UP000194350">
    <property type="component" value="Unassembled WGS sequence"/>
</dbReference>
<accession>A0A1Y2SGA6</accession>
<dbReference type="AlphaFoldDB" id="A0A1Y2SGA6"/>